<dbReference type="InterPro" id="IPR050625">
    <property type="entry name" value="ParA/MinD_ATPase"/>
</dbReference>
<dbReference type="InterPro" id="IPR011006">
    <property type="entry name" value="CheY-like_superfamily"/>
</dbReference>
<dbReference type="PANTHER" id="PTHR43384:SF13">
    <property type="entry name" value="SLR0110 PROTEIN"/>
    <property type="match status" value="1"/>
</dbReference>
<dbReference type="PANTHER" id="PTHR43384">
    <property type="entry name" value="SEPTUM SITE-DETERMINING PROTEIN MIND HOMOLOG, CHLOROPLASTIC-RELATED"/>
    <property type="match status" value="1"/>
</dbReference>
<dbReference type="Pfam" id="PF13614">
    <property type="entry name" value="AAA_31"/>
    <property type="match status" value="1"/>
</dbReference>
<dbReference type="InterPro" id="IPR027417">
    <property type="entry name" value="P-loop_NTPase"/>
</dbReference>
<dbReference type="GO" id="GO:0051782">
    <property type="term" value="P:negative regulation of cell division"/>
    <property type="evidence" value="ECO:0007669"/>
    <property type="project" value="TreeGrafter"/>
</dbReference>
<dbReference type="InterPro" id="IPR001789">
    <property type="entry name" value="Sig_transdc_resp-reg_receiver"/>
</dbReference>
<dbReference type="Gene3D" id="3.40.50.2300">
    <property type="match status" value="1"/>
</dbReference>
<protein>
    <submittedName>
        <fullName evidence="2">Septum site-determining protein MinD</fullName>
    </submittedName>
</protein>
<dbReference type="SUPFAM" id="SSF52172">
    <property type="entry name" value="CheY-like"/>
    <property type="match status" value="1"/>
</dbReference>
<feature type="domain" description="Response regulatory" evidence="1">
    <location>
        <begin position="2"/>
        <end position="118"/>
    </location>
</feature>
<dbReference type="GO" id="GO:0005829">
    <property type="term" value="C:cytosol"/>
    <property type="evidence" value="ECO:0007669"/>
    <property type="project" value="TreeGrafter"/>
</dbReference>
<comment type="caution">
    <text evidence="2">The sequence shown here is derived from an EMBL/GenBank/DDBJ whole genome shotgun (WGS) entry which is preliminary data.</text>
</comment>
<dbReference type="EMBL" id="MLJW01000575">
    <property type="protein sequence ID" value="OIQ85011.1"/>
    <property type="molecule type" value="Genomic_DNA"/>
</dbReference>
<dbReference type="GO" id="GO:0000160">
    <property type="term" value="P:phosphorelay signal transduction system"/>
    <property type="evidence" value="ECO:0007669"/>
    <property type="project" value="InterPro"/>
</dbReference>
<gene>
    <name evidence="2" type="primary">minD_11</name>
    <name evidence="2" type="ORF">GALL_331640</name>
</gene>
<proteinExistence type="predicted"/>
<evidence type="ECO:0000313" key="2">
    <source>
        <dbReference type="EMBL" id="OIQ85011.1"/>
    </source>
</evidence>
<name>A0A1J5R5L5_9ZZZZ</name>
<dbReference type="Gene3D" id="3.40.50.300">
    <property type="entry name" value="P-loop containing nucleotide triphosphate hydrolases"/>
    <property type="match status" value="1"/>
</dbReference>
<dbReference type="SUPFAM" id="SSF52540">
    <property type="entry name" value="P-loop containing nucleoside triphosphate hydrolases"/>
    <property type="match status" value="1"/>
</dbReference>
<dbReference type="GO" id="GO:0009898">
    <property type="term" value="C:cytoplasmic side of plasma membrane"/>
    <property type="evidence" value="ECO:0007669"/>
    <property type="project" value="TreeGrafter"/>
</dbReference>
<dbReference type="GO" id="GO:0005524">
    <property type="term" value="F:ATP binding"/>
    <property type="evidence" value="ECO:0007669"/>
    <property type="project" value="TreeGrafter"/>
</dbReference>
<evidence type="ECO:0000259" key="1">
    <source>
        <dbReference type="PROSITE" id="PS50110"/>
    </source>
</evidence>
<dbReference type="AlphaFoldDB" id="A0A1J5R5L5"/>
<dbReference type="PROSITE" id="PS50110">
    <property type="entry name" value="RESPONSE_REGULATORY"/>
    <property type="match status" value="1"/>
</dbReference>
<organism evidence="2">
    <name type="scientific">mine drainage metagenome</name>
    <dbReference type="NCBI Taxonomy" id="410659"/>
    <lineage>
        <taxon>unclassified sequences</taxon>
        <taxon>metagenomes</taxon>
        <taxon>ecological metagenomes</taxon>
    </lineage>
</organism>
<accession>A0A1J5R5L5</accession>
<dbReference type="InterPro" id="IPR025669">
    <property type="entry name" value="AAA_dom"/>
</dbReference>
<dbReference type="GO" id="GO:0016887">
    <property type="term" value="F:ATP hydrolysis activity"/>
    <property type="evidence" value="ECO:0007669"/>
    <property type="project" value="TreeGrafter"/>
</dbReference>
<reference evidence="2" key="1">
    <citation type="submission" date="2016-10" db="EMBL/GenBank/DDBJ databases">
        <title>Sequence of Gallionella enrichment culture.</title>
        <authorList>
            <person name="Poehlein A."/>
            <person name="Muehling M."/>
            <person name="Daniel R."/>
        </authorList>
    </citation>
    <scope>NUCLEOTIDE SEQUENCE</scope>
</reference>
<sequence length="387" mass="40928">MKIVVISPSPVNLAQVAATLRATGDASVVAVEGGMGRLRERVAAEAPDVVVVDGMCHDSAELAEVEALNLHESRLGIILLCANQSPDFLIHAMRAGVREVLGSPPSAAELGAAVARLAARSADHARGPGRVLAFIPCKGGSGSTFLACNVAWALAEAGKSVLLVDMNLQFGDAVLFLHDHKPKTTLADVARNIARLDASLLLASLVHVSPRLGVLAAPEDPGQAVEVRPESIDALLGLAVGMFDFIVLDMGRSLDAVAIKALDHAERVYPVMQTTLPFVRDAHRLLGVFRSLGYPGSKIELIVNRHERGGEITLDDIERTLGCAPRHLVPNSFEAVAAAVNHGRPIAEVARGNPVAHAVQEIAESLLPRAAAPAGWLARLRRREQRA</sequence>